<dbReference type="InterPro" id="IPR001466">
    <property type="entry name" value="Beta-lactam-related"/>
</dbReference>
<dbReference type="SUPFAM" id="SSF48403">
    <property type="entry name" value="Ankyrin repeat"/>
    <property type="match status" value="1"/>
</dbReference>
<evidence type="ECO:0000259" key="3">
    <source>
        <dbReference type="Pfam" id="PF00144"/>
    </source>
</evidence>
<keyword evidence="6" id="KW-1185">Reference proteome</keyword>
<evidence type="ECO:0000259" key="4">
    <source>
        <dbReference type="Pfam" id="PF11954"/>
    </source>
</evidence>
<dbReference type="SUPFAM" id="SSF56601">
    <property type="entry name" value="beta-lactamase/transpeptidase-like"/>
    <property type="match status" value="1"/>
</dbReference>
<evidence type="ECO:0008006" key="7">
    <source>
        <dbReference type="Google" id="ProtNLM"/>
    </source>
</evidence>
<dbReference type="Pfam" id="PF11954">
    <property type="entry name" value="DUF3471"/>
    <property type="match status" value="1"/>
</dbReference>
<comment type="subcellular location">
    <subcellularLocation>
        <location evidence="1">Membrane</location>
    </subcellularLocation>
</comment>
<dbReference type="InterPro" id="IPR021860">
    <property type="entry name" value="Peptidase_S12_Pab87-rel_C"/>
</dbReference>
<dbReference type="Gene3D" id="1.25.40.20">
    <property type="entry name" value="Ankyrin repeat-containing domain"/>
    <property type="match status" value="1"/>
</dbReference>
<evidence type="ECO:0000313" key="6">
    <source>
        <dbReference type="Proteomes" id="UP001496674"/>
    </source>
</evidence>
<dbReference type="InterPro" id="IPR050491">
    <property type="entry name" value="AmpC-like"/>
</dbReference>
<accession>A0ABN6Z6X0</accession>
<feature type="domain" description="Beta-lactamase-related" evidence="3">
    <location>
        <begin position="281"/>
        <end position="580"/>
    </location>
</feature>
<dbReference type="PANTHER" id="PTHR46825">
    <property type="entry name" value="D-ALANYL-D-ALANINE-CARBOXYPEPTIDASE/ENDOPEPTIDASE AMPH"/>
    <property type="match status" value="1"/>
</dbReference>
<gene>
    <name evidence="5" type="ORF">BSYN_25600</name>
</gene>
<proteinExistence type="predicted"/>
<keyword evidence="2" id="KW-0472">Membrane</keyword>
<feature type="domain" description="Peptidase S12 Pab87-related C-terminal" evidence="4">
    <location>
        <begin position="611"/>
        <end position="683"/>
    </location>
</feature>
<dbReference type="PANTHER" id="PTHR46825:SF11">
    <property type="entry name" value="PENICILLIN-BINDING PROTEIN 4"/>
    <property type="match status" value="1"/>
</dbReference>
<dbReference type="Proteomes" id="UP001496674">
    <property type="component" value="Chromosome"/>
</dbReference>
<dbReference type="EMBL" id="AP028055">
    <property type="protein sequence ID" value="BEH00296.1"/>
    <property type="molecule type" value="Genomic_DNA"/>
</dbReference>
<evidence type="ECO:0000313" key="5">
    <source>
        <dbReference type="EMBL" id="BEH00296.1"/>
    </source>
</evidence>
<organism evidence="5 6">
    <name type="scientific">Bacteroides sedimenti</name>
    <dbReference type="NCBI Taxonomy" id="2136147"/>
    <lineage>
        <taxon>Bacteria</taxon>
        <taxon>Pseudomonadati</taxon>
        <taxon>Bacteroidota</taxon>
        <taxon>Bacteroidia</taxon>
        <taxon>Bacteroidales</taxon>
        <taxon>Bacteroidaceae</taxon>
        <taxon>Bacteroides</taxon>
    </lineage>
</organism>
<dbReference type="InterPro" id="IPR036770">
    <property type="entry name" value="Ankyrin_rpt-contain_sf"/>
</dbReference>
<dbReference type="Pfam" id="PF00144">
    <property type="entry name" value="Beta-lactamase"/>
    <property type="match status" value="1"/>
</dbReference>
<reference evidence="5 6" key="1">
    <citation type="submission" date="2023-04" db="EMBL/GenBank/DDBJ databases">
        <title>Draft genome sequence of acteroides sedimenti strain YN3PY1.</title>
        <authorList>
            <person name="Yoshida N."/>
        </authorList>
    </citation>
    <scope>NUCLEOTIDE SEQUENCE [LARGE SCALE GENOMIC DNA]</scope>
    <source>
        <strain evidence="5 6">YN3PY1</strain>
    </source>
</reference>
<evidence type="ECO:0000256" key="1">
    <source>
        <dbReference type="ARBA" id="ARBA00004370"/>
    </source>
</evidence>
<name>A0ABN6Z6X0_9BACE</name>
<dbReference type="Gene3D" id="3.40.710.10">
    <property type="entry name" value="DD-peptidase/beta-lactamase superfamily"/>
    <property type="match status" value="1"/>
</dbReference>
<sequence length="792" mass="88208">MLAFSNLTNLQGQTKSQNPVMGYAQASYMGLADNEFMKNWLILGPVQLDEEAIKADDSRQKILFDRDAFTTVAVHSGKSIGAVKIDNTEYTWEPIRSEEGIVDLSKLLGKVEYSIAYALAEIRMDVPAKVIVGIGSDDGIKLYLNGRLVHQNWIGRPTTPDEDIAILNLKKGSNQILLKIQNMEQDWSFAIRKMGKESLKKALIESSGRGNLDNVKILTDDGVDLNAPDDSGLTAYQSAMIRGREKIMDYLKDKGGRTDIPMPSFKQLVDCIFKNVYSGITSGVSVLVSKNGEIIYEKGFGYADIGNKVPVTPDTKFRIGSITKQFTAAAILKLQEEKKLNIQDVVSKYIPGFPKGNEITLRHLLTHTSGLHSYTDRPSFFKFVTLPISLSALVDTIQAQPYDFAPGNKWNYCNSGFVLLGYIVEKISGKSLAIYLNDTFFEPLGMNNTGIYETNKLIDNEAYGYSFNGNKIIKAINWDMSWAAGAGALYSTVRDLNIWNEALFNGKVLTEESLKAAFTSSLLNNKQKTNYGYGWFIQNIRGSEFISHGGGLNGFLSYLGRQPENKFTVIVLCNSTPPPSGLSPTNSASLISEYILWPEMIKQPTFASDIPVDEKLLNAYVGRYDYGQGAVLTVTLEGKQLYAQMTGQGKYPIFPSSKDEFNWKIVDASVKFVVDEKGKVIYLLHHQNGQQIEAKKLKEEIPVAVDFSVFDKYTGKYDMGNNYVMAVLKVDKKLFLQGSQLTRFQLFPASETEFFAREINIRLKFKAHGEQKADSVIVVISGEEKVAKRVGD</sequence>
<evidence type="ECO:0000256" key="2">
    <source>
        <dbReference type="ARBA" id="ARBA00023136"/>
    </source>
</evidence>
<protein>
    <recommendedName>
        <fullName evidence="7">Beta-lactamase-related domain-containing protein</fullName>
    </recommendedName>
</protein>
<dbReference type="InterPro" id="IPR012338">
    <property type="entry name" value="Beta-lactam/transpept-like"/>
</dbReference>